<keyword evidence="10" id="KW-0443">Lipid metabolism</keyword>
<dbReference type="EMBL" id="AP019377">
    <property type="protein sequence ID" value="BBH94988.1"/>
    <property type="molecule type" value="Genomic_DNA"/>
</dbReference>
<evidence type="ECO:0000256" key="4">
    <source>
        <dbReference type="ARBA" id="ARBA00022516"/>
    </source>
</evidence>
<evidence type="ECO:0000256" key="12">
    <source>
        <dbReference type="SAM" id="Phobius"/>
    </source>
</evidence>
<sequence>MSIQVLALLICAGLMHSSWNLLSKEGKDRQVFIWLAICSACLLFFFPFLLFYQPVPAHVWPLIALSAALEAAYYLLLGAAYRYGDLSLVYPLARGSAPLFVTLIALTALGERLSLVGGLGILLIVAGIYVIHLRAFAWQELSAPLRRLREPAALLALLCGLSIAGYSTVDKVGLRSLAPLPYIYCVFALSALYLLPYMLLVRRAAVRAEWQAHAPRIVLAAILALLSYLLVLFALKQTQVSYIASARELSVVFAAVMGTALLHESFGRQKLVGSLLIFAGILCIALQP</sequence>
<evidence type="ECO:0000256" key="2">
    <source>
        <dbReference type="ARBA" id="ARBA00007362"/>
    </source>
</evidence>
<dbReference type="InterPro" id="IPR037185">
    <property type="entry name" value="EmrE-like"/>
</dbReference>
<gene>
    <name evidence="14" type="ORF">KTA_31870</name>
</gene>
<reference evidence="14" key="1">
    <citation type="submission" date="2018-12" db="EMBL/GenBank/DDBJ databases">
        <title>Novel natural products biosynthetic potential of the class Ktedonobacteria.</title>
        <authorList>
            <person name="Zheng Y."/>
            <person name="Saitou A."/>
            <person name="Wang C.M."/>
            <person name="Toyoda A."/>
            <person name="Minakuchi Y."/>
            <person name="Sekiguchi Y."/>
            <person name="Ueda K."/>
            <person name="Takano H."/>
            <person name="Sakai Y."/>
            <person name="Yokota A."/>
            <person name="Yabe S."/>
        </authorList>
    </citation>
    <scope>NUCLEOTIDE SEQUENCE</scope>
    <source>
        <strain evidence="14">A3-2</strain>
    </source>
</reference>
<comment type="similarity">
    <text evidence="2">Belongs to the EamA transporter family.</text>
</comment>
<keyword evidence="3" id="KW-1003">Cell membrane</keyword>
<feature type="domain" description="EamA" evidence="13">
    <location>
        <begin position="152"/>
        <end position="285"/>
    </location>
</feature>
<evidence type="ECO:0000256" key="8">
    <source>
        <dbReference type="ARBA" id="ARBA00022985"/>
    </source>
</evidence>
<dbReference type="GO" id="GO:0005886">
    <property type="term" value="C:plasma membrane"/>
    <property type="evidence" value="ECO:0007669"/>
    <property type="project" value="UniProtKB-SubCell"/>
</dbReference>
<feature type="transmembrane region" description="Helical" evidence="12">
    <location>
        <begin position="152"/>
        <end position="169"/>
    </location>
</feature>
<keyword evidence="7 12" id="KW-0812">Transmembrane</keyword>
<keyword evidence="8" id="KW-0448">Lipopolysaccharide biosynthesis</keyword>
<evidence type="ECO:0000256" key="11">
    <source>
        <dbReference type="ARBA" id="ARBA00023136"/>
    </source>
</evidence>
<name>A0A455T4Q9_9CHLR</name>
<proteinExistence type="inferred from homology"/>
<dbReference type="PANTHER" id="PTHR30561">
    <property type="entry name" value="SMR FAMILY PROTON-DEPENDENT DRUG EFFLUX TRANSPORTER SUGE"/>
    <property type="match status" value="1"/>
</dbReference>
<evidence type="ECO:0000256" key="3">
    <source>
        <dbReference type="ARBA" id="ARBA00022475"/>
    </source>
</evidence>
<dbReference type="Pfam" id="PF00892">
    <property type="entry name" value="EamA"/>
    <property type="match status" value="2"/>
</dbReference>
<dbReference type="SUPFAM" id="SSF103481">
    <property type="entry name" value="Multidrug resistance efflux transporter EmrE"/>
    <property type="match status" value="2"/>
</dbReference>
<feature type="transmembrane region" description="Helical" evidence="12">
    <location>
        <begin position="33"/>
        <end position="52"/>
    </location>
</feature>
<evidence type="ECO:0000259" key="13">
    <source>
        <dbReference type="Pfam" id="PF00892"/>
    </source>
</evidence>
<dbReference type="AlphaFoldDB" id="A0A455T4Q9"/>
<feature type="transmembrane region" description="Helical" evidence="12">
    <location>
        <begin position="181"/>
        <end position="201"/>
    </location>
</feature>
<protein>
    <recommendedName>
        <fullName evidence="13">EamA domain-containing protein</fullName>
    </recommendedName>
</protein>
<dbReference type="InterPro" id="IPR000620">
    <property type="entry name" value="EamA_dom"/>
</dbReference>
<accession>A0A455T4Q9</accession>
<evidence type="ECO:0000256" key="10">
    <source>
        <dbReference type="ARBA" id="ARBA00023098"/>
    </source>
</evidence>
<dbReference type="InterPro" id="IPR000390">
    <property type="entry name" value="Small_drug/metabolite_transptr"/>
</dbReference>
<dbReference type="PANTHER" id="PTHR30561:SF9">
    <property type="entry name" value="4-AMINO-4-DEOXY-L-ARABINOSE-PHOSPHOUNDECAPRENOL FLIPPASE SUBUNIT ARNF-RELATED"/>
    <property type="match status" value="1"/>
</dbReference>
<feature type="transmembrane region" description="Helical" evidence="12">
    <location>
        <begin position="101"/>
        <end position="131"/>
    </location>
</feature>
<evidence type="ECO:0000313" key="14">
    <source>
        <dbReference type="EMBL" id="BBH94988.1"/>
    </source>
</evidence>
<dbReference type="GO" id="GO:0022857">
    <property type="term" value="F:transmembrane transporter activity"/>
    <property type="evidence" value="ECO:0007669"/>
    <property type="project" value="InterPro"/>
</dbReference>
<keyword evidence="6" id="KW-0441">Lipid A biosynthesis</keyword>
<evidence type="ECO:0000256" key="5">
    <source>
        <dbReference type="ARBA" id="ARBA00022519"/>
    </source>
</evidence>
<evidence type="ECO:0000256" key="9">
    <source>
        <dbReference type="ARBA" id="ARBA00022989"/>
    </source>
</evidence>
<feature type="domain" description="EamA" evidence="13">
    <location>
        <begin position="7"/>
        <end position="131"/>
    </location>
</feature>
<keyword evidence="11 12" id="KW-0472">Membrane</keyword>
<organism evidence="14">
    <name type="scientific">Thermogemmatispora argillosa</name>
    <dbReference type="NCBI Taxonomy" id="2045280"/>
    <lineage>
        <taxon>Bacteria</taxon>
        <taxon>Bacillati</taxon>
        <taxon>Chloroflexota</taxon>
        <taxon>Ktedonobacteria</taxon>
        <taxon>Thermogemmatisporales</taxon>
        <taxon>Thermogemmatisporaceae</taxon>
        <taxon>Thermogemmatispora</taxon>
    </lineage>
</organism>
<feature type="transmembrane region" description="Helical" evidence="12">
    <location>
        <begin position="241"/>
        <end position="262"/>
    </location>
</feature>
<keyword evidence="5" id="KW-0997">Cell inner membrane</keyword>
<keyword evidence="4" id="KW-0444">Lipid biosynthesis</keyword>
<evidence type="ECO:0000256" key="6">
    <source>
        <dbReference type="ARBA" id="ARBA00022556"/>
    </source>
</evidence>
<feature type="transmembrane region" description="Helical" evidence="12">
    <location>
        <begin position="59"/>
        <end position="81"/>
    </location>
</feature>
<evidence type="ECO:0000256" key="7">
    <source>
        <dbReference type="ARBA" id="ARBA00022692"/>
    </source>
</evidence>
<keyword evidence="9 12" id="KW-1133">Transmembrane helix</keyword>
<evidence type="ECO:0000256" key="1">
    <source>
        <dbReference type="ARBA" id="ARBA00004651"/>
    </source>
</evidence>
<dbReference type="GO" id="GO:0009103">
    <property type="term" value="P:lipopolysaccharide biosynthetic process"/>
    <property type="evidence" value="ECO:0007669"/>
    <property type="project" value="UniProtKB-KW"/>
</dbReference>
<dbReference type="Gene3D" id="1.10.3730.20">
    <property type="match status" value="2"/>
</dbReference>
<comment type="subcellular location">
    <subcellularLocation>
        <location evidence="1">Cell membrane</location>
        <topology evidence="1">Multi-pass membrane protein</topology>
    </subcellularLocation>
</comment>
<feature type="transmembrane region" description="Helical" evidence="12">
    <location>
        <begin position="213"/>
        <end position="235"/>
    </location>
</feature>